<dbReference type="Proteomes" id="UP000002173">
    <property type="component" value="Unassembled WGS sequence"/>
</dbReference>
<evidence type="ECO:0000313" key="3">
    <source>
        <dbReference type="Proteomes" id="UP000002173"/>
    </source>
</evidence>
<dbReference type="EMBL" id="AAXT01000004">
    <property type="protein sequence ID" value="EDO05701.1"/>
    <property type="molecule type" value="Genomic_DNA"/>
</dbReference>
<reference evidence="2 3" key="1">
    <citation type="journal article" date="2007" name="PLoS Pathog.">
        <title>Genome sequence of Babesia bovis and comparative analysis of apicomplexan hemoprotozoa.</title>
        <authorList>
            <person name="Brayton K.A."/>
            <person name="Lau A.O.T."/>
            <person name="Herndon D.R."/>
            <person name="Hannick L."/>
            <person name="Kappmeyer L.S."/>
            <person name="Berens S.J."/>
            <person name="Bidwell S.L."/>
            <person name="Brown W.C."/>
            <person name="Crabtree J."/>
            <person name="Fadrosh D."/>
            <person name="Feldblum T."/>
            <person name="Forberger H.A."/>
            <person name="Haas B.J."/>
            <person name="Howell J.M."/>
            <person name="Khouri H."/>
            <person name="Koo H."/>
            <person name="Mann D.J."/>
            <person name="Norimine J."/>
            <person name="Paulsen I.T."/>
            <person name="Radune D."/>
            <person name="Ren Q."/>
            <person name="Smith R.K. Jr."/>
            <person name="Suarez C.E."/>
            <person name="White O."/>
            <person name="Wortman J.R."/>
            <person name="Knowles D.P. Jr."/>
            <person name="McElwain T.F."/>
            <person name="Nene V.M."/>
        </authorList>
    </citation>
    <scope>NUCLEOTIDE SEQUENCE [LARGE SCALE GENOMIC DNA]</scope>
    <source>
        <strain evidence="2">T2Bo</strain>
    </source>
</reference>
<keyword evidence="3" id="KW-1185">Reference proteome</keyword>
<dbReference type="InParanoid" id="A7AV75"/>
<comment type="caution">
    <text evidence="2">The sequence shown here is derived from an EMBL/GenBank/DDBJ whole genome shotgun (WGS) entry which is preliminary data.</text>
</comment>
<dbReference type="RefSeq" id="XP_001609269.1">
    <property type="nucleotide sequence ID" value="XM_001609219.1"/>
</dbReference>
<evidence type="ECO:0000256" key="1">
    <source>
        <dbReference type="SAM" id="SignalP"/>
    </source>
</evidence>
<reference evidence="3" key="3">
    <citation type="journal article" date="2021" name="Int. J. Parasitol.">
        <title>Comparative analysis of gene expression between Babesia bovis blood stages and kinetes allowed by improved genome annotation.</title>
        <authorList>
            <person name="Ueti M.W."/>
            <person name="Johnson W.C."/>
            <person name="Kappmeyer L.S."/>
            <person name="Herndon D.R."/>
            <person name="Mousel M.R."/>
            <person name="Reif K.E."/>
            <person name="Taus N.S."/>
            <person name="Ifeonu O.O."/>
            <person name="Silva J.C."/>
            <person name="Suarez C.E."/>
            <person name="Brayton K.A."/>
        </authorList>
    </citation>
    <scope>NUCLEOTIDE SEQUENCE [LARGE SCALE GENOMIC DNA]</scope>
</reference>
<feature type="chain" id="PRO_5002704411" evidence="1">
    <location>
        <begin position="28"/>
        <end position="178"/>
    </location>
</feature>
<keyword evidence="1" id="KW-0732">Signal</keyword>
<feature type="signal peptide" evidence="1">
    <location>
        <begin position="1"/>
        <end position="27"/>
    </location>
</feature>
<evidence type="ECO:0000313" key="2">
    <source>
        <dbReference type="EMBL" id="EDO05701.1"/>
    </source>
</evidence>
<dbReference type="PROSITE" id="PS51257">
    <property type="entry name" value="PROKAR_LIPOPROTEIN"/>
    <property type="match status" value="1"/>
</dbReference>
<dbReference type="AlphaFoldDB" id="A7AV75"/>
<dbReference type="VEuPathDB" id="PiroplasmaDB:BBOV_IV001040"/>
<reference evidence="3" key="2">
    <citation type="journal article" date="2020" name="Data Brief">
        <title>Transcriptome dataset of Babesia bovis life stages within vertebrate and invertebrate hosts.</title>
        <authorList>
            <person name="Ueti M.W."/>
            <person name="Johnson W.C."/>
            <person name="Kappmeyer L.S."/>
            <person name="Herndon D.R."/>
            <person name="Mousel M.R."/>
            <person name="Reif K.E."/>
            <person name="Taus N.S."/>
            <person name="Ifeonu O.O."/>
            <person name="Silva J.C."/>
            <person name="Suarez C.E."/>
            <person name="Brayton K.A."/>
        </authorList>
    </citation>
    <scope>NUCLEOTIDE SEQUENCE [LARGE SCALE GENOMIC DNA]</scope>
</reference>
<accession>A7AV75</accession>
<organism evidence="2 3">
    <name type="scientific">Babesia bovis</name>
    <dbReference type="NCBI Taxonomy" id="5865"/>
    <lineage>
        <taxon>Eukaryota</taxon>
        <taxon>Sar</taxon>
        <taxon>Alveolata</taxon>
        <taxon>Apicomplexa</taxon>
        <taxon>Aconoidasida</taxon>
        <taxon>Piroplasmida</taxon>
        <taxon>Babesiidae</taxon>
        <taxon>Babesia</taxon>
    </lineage>
</organism>
<proteinExistence type="predicted"/>
<sequence length="178" mass="19188">MNAFGKVTKFVVAAFAVTACMTSYAVANEGEDSIEEVGSNSVPSTTPVAEGVTTESNLKGSIAADTSKEEERKPEVKASTENIDWRVNNRVVSYLGACKLSEKFQSVYDDLHKNGGITVPSDILNKIKRSPSGPLSIDILWSLSNKIAKQLSSKYGVKANDMKSYVFNALTSPCILEV</sequence>
<protein>
    <submittedName>
        <fullName evidence="2">Uncharacterized protein</fullName>
    </submittedName>
</protein>
<name>A7AV75_BABBO</name>
<dbReference type="GeneID" id="5477488"/>
<dbReference type="KEGG" id="bbo:BBOV_IV001040"/>
<gene>
    <name evidence="2" type="ORF">BBOV_IV001040</name>
</gene>